<evidence type="ECO:0000256" key="2">
    <source>
        <dbReference type="ARBA" id="ARBA00022723"/>
    </source>
</evidence>
<dbReference type="SMART" id="SM00232">
    <property type="entry name" value="JAB_MPN"/>
    <property type="match status" value="1"/>
</dbReference>
<reference evidence="8" key="1">
    <citation type="submission" date="2011-07" db="EMBL/GenBank/DDBJ databases">
        <title>The complete genome of Cyclobacterium marinum DSM 745.</title>
        <authorList>
            <person name="Lucas S."/>
            <person name="Han J."/>
            <person name="Lapidus A."/>
            <person name="Bruce D."/>
            <person name="Goodwin L."/>
            <person name="Pitluck S."/>
            <person name="Peters L."/>
            <person name="Kyrpides N."/>
            <person name="Mavromatis K."/>
            <person name="Ivanova N."/>
            <person name="Ovchinnikova G."/>
            <person name="Chertkov O."/>
            <person name="Detter J.C."/>
            <person name="Tapia R."/>
            <person name="Han C."/>
            <person name="Land M."/>
            <person name="Hauser L."/>
            <person name="Markowitz V."/>
            <person name="Cheng J.-F."/>
            <person name="Hugenholtz P."/>
            <person name="Woyke T."/>
            <person name="Wu D."/>
            <person name="Tindall B."/>
            <person name="Schuetze A."/>
            <person name="Brambilla E."/>
            <person name="Klenk H.-P."/>
            <person name="Eisen J.A."/>
        </authorList>
    </citation>
    <scope>NUCLEOTIDE SEQUENCE [LARGE SCALE GENOMIC DNA]</scope>
    <source>
        <strain evidence="8">ATCC 25205 / DSM 745 / LMG 13164 / NCIMB 1802</strain>
    </source>
</reference>
<dbReference type="Proteomes" id="UP000001635">
    <property type="component" value="Chromosome"/>
</dbReference>
<organism evidence="7 8">
    <name type="scientific">Cyclobacterium marinum (strain ATCC 25205 / DSM 745 / LMG 13164 / NCIMB 1802)</name>
    <name type="common">Flectobacillus marinus</name>
    <dbReference type="NCBI Taxonomy" id="880070"/>
    <lineage>
        <taxon>Bacteria</taxon>
        <taxon>Pseudomonadati</taxon>
        <taxon>Bacteroidota</taxon>
        <taxon>Cytophagia</taxon>
        <taxon>Cytophagales</taxon>
        <taxon>Cyclobacteriaceae</taxon>
        <taxon>Cyclobacterium</taxon>
    </lineage>
</organism>
<evidence type="ECO:0000256" key="1">
    <source>
        <dbReference type="ARBA" id="ARBA00022670"/>
    </source>
</evidence>
<dbReference type="FunFam" id="3.40.140.10:FF:000085">
    <property type="entry name" value="Mov34/MPN/PAD-1 family protein"/>
    <property type="match status" value="1"/>
</dbReference>
<dbReference type="GO" id="GO:0008235">
    <property type="term" value="F:metalloexopeptidase activity"/>
    <property type="evidence" value="ECO:0007669"/>
    <property type="project" value="TreeGrafter"/>
</dbReference>
<accession>G0J0X9</accession>
<dbReference type="EMBL" id="CP002955">
    <property type="protein sequence ID" value="AEL25105.1"/>
    <property type="molecule type" value="Genomic_DNA"/>
</dbReference>
<keyword evidence="1" id="KW-0645">Protease</keyword>
<keyword evidence="8" id="KW-1185">Reference proteome</keyword>
<evidence type="ECO:0000256" key="5">
    <source>
        <dbReference type="ARBA" id="ARBA00023049"/>
    </source>
</evidence>
<dbReference type="InterPro" id="IPR000555">
    <property type="entry name" value="JAMM/MPN+_dom"/>
</dbReference>
<dbReference type="AlphaFoldDB" id="G0J0X9"/>
<protein>
    <submittedName>
        <fullName evidence="7">Mov34/MPN/PAD-1 family protein</fullName>
    </submittedName>
</protein>
<evidence type="ECO:0000259" key="6">
    <source>
        <dbReference type="SMART" id="SM00232"/>
    </source>
</evidence>
<evidence type="ECO:0000313" key="7">
    <source>
        <dbReference type="EMBL" id="AEL25105.1"/>
    </source>
</evidence>
<dbReference type="InterPro" id="IPR051929">
    <property type="entry name" value="VirAsm_ModProt"/>
</dbReference>
<evidence type="ECO:0000256" key="3">
    <source>
        <dbReference type="ARBA" id="ARBA00022801"/>
    </source>
</evidence>
<dbReference type="PANTHER" id="PTHR34858:SF1">
    <property type="entry name" value="CYSO-CYSTEINE PEPTIDASE"/>
    <property type="match status" value="1"/>
</dbReference>
<evidence type="ECO:0000313" key="8">
    <source>
        <dbReference type="Proteomes" id="UP000001635"/>
    </source>
</evidence>
<dbReference type="GO" id="GO:0008270">
    <property type="term" value="F:zinc ion binding"/>
    <property type="evidence" value="ECO:0007669"/>
    <property type="project" value="TreeGrafter"/>
</dbReference>
<gene>
    <name evidence="7" type="ordered locus">Cycma_1334</name>
</gene>
<dbReference type="Pfam" id="PF14464">
    <property type="entry name" value="Prok-JAB"/>
    <property type="match status" value="1"/>
</dbReference>
<dbReference type="PANTHER" id="PTHR34858">
    <property type="entry name" value="CYSO-CYSTEINE PEPTIDASE"/>
    <property type="match status" value="1"/>
</dbReference>
<keyword evidence="4" id="KW-0862">Zinc</keyword>
<keyword evidence="2" id="KW-0479">Metal-binding</keyword>
<evidence type="ECO:0000256" key="4">
    <source>
        <dbReference type="ARBA" id="ARBA00022833"/>
    </source>
</evidence>
<dbReference type="Gene3D" id="3.40.140.10">
    <property type="entry name" value="Cytidine Deaminase, domain 2"/>
    <property type="match status" value="1"/>
</dbReference>
<keyword evidence="5" id="KW-0482">Metalloprotease</keyword>
<dbReference type="eggNOG" id="COG1310">
    <property type="taxonomic scope" value="Bacteria"/>
</dbReference>
<feature type="domain" description="JAB1/MPN/MOV34 metalloenzyme" evidence="6">
    <location>
        <begin position="1"/>
        <end position="134"/>
    </location>
</feature>
<dbReference type="CDD" id="cd08070">
    <property type="entry name" value="MPN_like"/>
    <property type="match status" value="1"/>
</dbReference>
<dbReference type="KEGG" id="cmr:Cycma_1334"/>
<keyword evidence="3" id="KW-0378">Hydrolase</keyword>
<dbReference type="HOGENOM" id="CLU_116765_4_0_10"/>
<dbReference type="STRING" id="880070.Cycma_1334"/>
<dbReference type="GO" id="GO:0006508">
    <property type="term" value="P:proteolysis"/>
    <property type="evidence" value="ECO:0007669"/>
    <property type="project" value="UniProtKB-KW"/>
</dbReference>
<sequence>MVYLEENILKEILQYIEKIPEESCGFLLGKNSNRAKRVIKILPVKNDSKENRKKKYSINPKDFIEAEKIAIENEWSLLGVYHSHLNWPASPSETDRIMAFPNLSYIIISLQEQVFSEIRSWKLTQAKTFKEEKLVITKS</sequence>
<name>G0J0X9_CYCMS</name>
<proteinExistence type="predicted"/>
<dbReference type="InterPro" id="IPR028090">
    <property type="entry name" value="JAB_dom_prok"/>
</dbReference>
<dbReference type="SUPFAM" id="SSF102712">
    <property type="entry name" value="JAB1/MPN domain"/>
    <property type="match status" value="1"/>
</dbReference>